<sequence length="111" mass="12347">MTPRKLAMTLLALMTILPAAAGAEQGKPQLRNPVPTFKDLPGVKPQKSLVETSDSGDCQPATLYRRFDRRDVFPDFPVAAWRCEKDGVTYTGTQLPNRPWVPGLNPYDLPH</sequence>
<keyword evidence="2" id="KW-0732">Signal</keyword>
<gene>
    <name evidence="3" type="ORF">GGQ72_002087</name>
</gene>
<dbReference type="RefSeq" id="WP_062555078.1">
    <property type="nucleotide sequence ID" value="NZ_CP049250.1"/>
</dbReference>
<comment type="caution">
    <text evidence="3">The sequence shown here is derived from an EMBL/GenBank/DDBJ whole genome shotgun (WGS) entry which is preliminary data.</text>
</comment>
<evidence type="ECO:0000256" key="2">
    <source>
        <dbReference type="SAM" id="SignalP"/>
    </source>
</evidence>
<evidence type="ECO:0000313" key="3">
    <source>
        <dbReference type="EMBL" id="MBB4143588.1"/>
    </source>
</evidence>
<dbReference type="Proteomes" id="UP000519897">
    <property type="component" value="Unassembled WGS sequence"/>
</dbReference>
<dbReference type="EMBL" id="JACIEC010000001">
    <property type="protein sequence ID" value="MBB4143588.1"/>
    <property type="molecule type" value="Genomic_DNA"/>
</dbReference>
<protein>
    <submittedName>
        <fullName evidence="3">Uncharacterized protein</fullName>
    </submittedName>
</protein>
<evidence type="ECO:0000256" key="1">
    <source>
        <dbReference type="SAM" id="MobiDB-lite"/>
    </source>
</evidence>
<keyword evidence="4" id="KW-1185">Reference proteome</keyword>
<dbReference type="AlphaFoldDB" id="A0A7W6LHV2"/>
<organism evidence="3 4">
    <name type="scientific">Rhizobium rhizoryzae</name>
    <dbReference type="NCBI Taxonomy" id="451876"/>
    <lineage>
        <taxon>Bacteria</taxon>
        <taxon>Pseudomonadati</taxon>
        <taxon>Pseudomonadota</taxon>
        <taxon>Alphaproteobacteria</taxon>
        <taxon>Hyphomicrobiales</taxon>
        <taxon>Rhizobiaceae</taxon>
        <taxon>Rhizobium/Agrobacterium group</taxon>
        <taxon>Rhizobium</taxon>
    </lineage>
</organism>
<feature type="signal peptide" evidence="2">
    <location>
        <begin position="1"/>
        <end position="21"/>
    </location>
</feature>
<evidence type="ECO:0000313" key="4">
    <source>
        <dbReference type="Proteomes" id="UP000519897"/>
    </source>
</evidence>
<reference evidence="3 4" key="1">
    <citation type="submission" date="2020-08" db="EMBL/GenBank/DDBJ databases">
        <title>Genomic Encyclopedia of Type Strains, Phase IV (KMG-IV): sequencing the most valuable type-strain genomes for metagenomic binning, comparative biology and taxonomic classification.</title>
        <authorList>
            <person name="Goeker M."/>
        </authorList>
    </citation>
    <scope>NUCLEOTIDE SEQUENCE [LARGE SCALE GENOMIC DNA]</scope>
    <source>
        <strain evidence="3 4">DSM 29514</strain>
    </source>
</reference>
<feature type="region of interest" description="Disordered" evidence="1">
    <location>
        <begin position="22"/>
        <end position="56"/>
    </location>
</feature>
<proteinExistence type="predicted"/>
<feature type="chain" id="PRO_5031378224" evidence="2">
    <location>
        <begin position="22"/>
        <end position="111"/>
    </location>
</feature>
<accession>A0A7W6LHV2</accession>
<name>A0A7W6LHV2_9HYPH</name>